<name>A0AAD2H011_9AGAR</name>
<keyword evidence="3" id="KW-0963">Cytoplasm</keyword>
<evidence type="ECO:0000256" key="4">
    <source>
        <dbReference type="ARBA" id="ARBA00023212"/>
    </source>
</evidence>
<comment type="subcellular location">
    <subcellularLocation>
        <location evidence="1">Cytoplasm</location>
        <location evidence="1">Cytoskeleton</location>
    </subcellularLocation>
</comment>
<comment type="caution">
    <text evidence="7">The sequence shown here is derived from an EMBL/GenBank/DDBJ whole genome shotgun (WGS) entry which is preliminary data.</text>
</comment>
<organism evidence="7 8">
    <name type="scientific">Mycena citricolor</name>
    <dbReference type="NCBI Taxonomy" id="2018698"/>
    <lineage>
        <taxon>Eukaryota</taxon>
        <taxon>Fungi</taxon>
        <taxon>Dikarya</taxon>
        <taxon>Basidiomycota</taxon>
        <taxon>Agaricomycotina</taxon>
        <taxon>Agaricomycetes</taxon>
        <taxon>Agaricomycetidae</taxon>
        <taxon>Agaricales</taxon>
        <taxon>Marasmiineae</taxon>
        <taxon>Mycenaceae</taxon>
        <taxon>Mycena</taxon>
    </lineage>
</organism>
<feature type="compositionally biased region" description="Polar residues" evidence="5">
    <location>
        <begin position="365"/>
        <end position="381"/>
    </location>
</feature>
<evidence type="ECO:0000313" key="7">
    <source>
        <dbReference type="EMBL" id="CAK5267013.1"/>
    </source>
</evidence>
<feature type="region of interest" description="Disordered" evidence="5">
    <location>
        <begin position="1"/>
        <end position="21"/>
    </location>
</feature>
<comment type="similarity">
    <text evidence="2">Belongs to the TPX2 family.</text>
</comment>
<feature type="compositionally biased region" description="Low complexity" evidence="5">
    <location>
        <begin position="516"/>
        <end position="535"/>
    </location>
</feature>
<sequence>MPPAAEPSILRHLPPDMSALSDSSQSFSLSFQIPDADGDDLMRTDLGMGMGMGMGMTAGESDFSFGFGSGADARFDFAGAGARLGVHDDQSMAWDITRDEIAPALRSPVKVTLRTPRRAKQTLLPTTRDNVELQQQTEQEEEEEEKEFRAAMQAQSSPLGHCAPALDDVSMSYTDSPAAELPVSVRGVAEDRTSTPRAQSPTPEAQISPSPFQASIPESHMATTEAPVSSLENHTSSPADNVAEDTTPFIPEEQHELLPPDEVAMVHQADSPPEPAEIAVDENQENKPIETIPGTSKPKPTSKPPKSKSIARQTGAAGIPKLSSMKGPVKGTSTTSARPVVARTAKPKPVPVPVPKLQPRPAAESTPSTTQAPEPQQVSDDQSVDAKESIVDVEHKESDVKEEFSELREASAVVADVEMVPPLEEDNRTASPHSVTDDNTVALVHDEEEKPPSASDTVSPVQDRTFDEADNQNGGVESTAIDPAEPEMTAPDNTPLTLSQLSPRKVASVRESVPMTARTSTKRSASAAALSTAATGDPKAVSKKAKIDVVPPKPKPKPRLPASGTATAARKRRVVSAPAPAPGTRKMSVTVSKAPVLPRSSRPSSSKRPEWNPGLGASASEAGPSRQQTDSMDAGFSGSTATTAAAASKAYTIPDFKAMHASQAARFSLRRSHAAPTVPVPIAFSTDQRVRERQAFDARVREREQAEEAQRERDRKDREQMEEMEARESRKRAVVRAHEVPEWYKDAPKRKGL</sequence>
<evidence type="ECO:0000256" key="2">
    <source>
        <dbReference type="ARBA" id="ARBA00005885"/>
    </source>
</evidence>
<feature type="region of interest" description="Disordered" evidence="5">
    <location>
        <begin position="118"/>
        <end position="170"/>
    </location>
</feature>
<keyword evidence="8" id="KW-1185">Reference proteome</keyword>
<reference evidence="7" key="1">
    <citation type="submission" date="2023-11" db="EMBL/GenBank/DDBJ databases">
        <authorList>
            <person name="De Vega J J."/>
            <person name="De Vega J J."/>
        </authorList>
    </citation>
    <scope>NUCLEOTIDE SEQUENCE</scope>
</reference>
<accession>A0AAD2H011</accession>
<gene>
    <name evidence="7" type="ORF">MYCIT1_LOCUS9177</name>
</gene>
<feature type="region of interest" description="Disordered" evidence="5">
    <location>
        <begin position="698"/>
        <end position="734"/>
    </location>
</feature>
<keyword evidence="4" id="KW-0206">Cytoskeleton</keyword>
<feature type="compositionally biased region" description="Basic and acidic residues" evidence="5">
    <location>
        <begin position="698"/>
        <end position="728"/>
    </location>
</feature>
<proteinExistence type="inferred from homology"/>
<evidence type="ECO:0000256" key="1">
    <source>
        <dbReference type="ARBA" id="ARBA00004245"/>
    </source>
</evidence>
<feature type="compositionally biased region" description="Polar residues" evidence="5">
    <location>
        <begin position="226"/>
        <end position="239"/>
    </location>
</feature>
<evidence type="ECO:0000256" key="5">
    <source>
        <dbReference type="SAM" id="MobiDB-lite"/>
    </source>
</evidence>
<evidence type="ECO:0000259" key="6">
    <source>
        <dbReference type="Pfam" id="PF06886"/>
    </source>
</evidence>
<dbReference type="Pfam" id="PF06886">
    <property type="entry name" value="TPX2"/>
    <property type="match status" value="1"/>
</dbReference>
<feature type="compositionally biased region" description="Polar residues" evidence="5">
    <location>
        <begin position="491"/>
        <end position="502"/>
    </location>
</feature>
<evidence type="ECO:0000313" key="8">
    <source>
        <dbReference type="Proteomes" id="UP001295794"/>
    </source>
</evidence>
<feature type="compositionally biased region" description="Basic and acidic residues" evidence="5">
    <location>
        <begin position="384"/>
        <end position="409"/>
    </location>
</feature>
<dbReference type="AlphaFoldDB" id="A0AAD2H011"/>
<dbReference type="EMBL" id="CAVNYO010000116">
    <property type="protein sequence ID" value="CAK5267013.1"/>
    <property type="molecule type" value="Genomic_DNA"/>
</dbReference>
<protein>
    <recommendedName>
        <fullName evidence="6">TPX2 C-terminal domain-containing protein</fullName>
    </recommendedName>
</protein>
<feature type="compositionally biased region" description="Polar residues" evidence="5">
    <location>
        <begin position="429"/>
        <end position="439"/>
    </location>
</feature>
<feature type="region of interest" description="Disordered" evidence="5">
    <location>
        <begin position="182"/>
        <end position="645"/>
    </location>
</feature>
<dbReference type="Proteomes" id="UP001295794">
    <property type="component" value="Unassembled WGS sequence"/>
</dbReference>
<feature type="domain" description="TPX2 C-terminal" evidence="6">
    <location>
        <begin position="683"/>
        <end position="750"/>
    </location>
</feature>
<feature type="compositionally biased region" description="Polar residues" evidence="5">
    <location>
        <begin position="195"/>
        <end position="213"/>
    </location>
</feature>
<dbReference type="GO" id="GO:0005856">
    <property type="term" value="C:cytoskeleton"/>
    <property type="evidence" value="ECO:0007669"/>
    <property type="project" value="UniProtKB-SubCell"/>
</dbReference>
<feature type="compositionally biased region" description="Low complexity" evidence="5">
    <location>
        <begin position="634"/>
        <end position="645"/>
    </location>
</feature>
<feature type="compositionally biased region" description="Pro residues" evidence="5">
    <location>
        <begin position="348"/>
        <end position="358"/>
    </location>
</feature>
<dbReference type="InterPro" id="IPR027329">
    <property type="entry name" value="TPX2_C"/>
</dbReference>
<evidence type="ECO:0000256" key="3">
    <source>
        <dbReference type="ARBA" id="ARBA00022490"/>
    </source>
</evidence>